<dbReference type="GO" id="GO:0009922">
    <property type="term" value="F:fatty acid elongase activity"/>
    <property type="evidence" value="ECO:0007669"/>
    <property type="project" value="InterPro"/>
</dbReference>
<dbReference type="PANTHER" id="PTHR11157">
    <property type="entry name" value="FATTY ACID ACYL TRANSFERASE-RELATED"/>
    <property type="match status" value="1"/>
</dbReference>
<dbReference type="GO" id="GO:0034626">
    <property type="term" value="P:fatty acid elongation, polyunsaturated fatty acid"/>
    <property type="evidence" value="ECO:0007669"/>
    <property type="project" value="TreeGrafter"/>
</dbReference>
<feature type="transmembrane region" description="Helical" evidence="10">
    <location>
        <begin position="182"/>
        <end position="203"/>
    </location>
</feature>
<keyword evidence="8 10" id="KW-0472">Membrane</keyword>
<gene>
    <name evidence="11" type="ORF">QN277_027796</name>
</gene>
<keyword evidence="7" id="KW-0443">Lipid metabolism</keyword>
<feature type="transmembrane region" description="Helical" evidence="10">
    <location>
        <begin position="215"/>
        <end position="240"/>
    </location>
</feature>
<dbReference type="AlphaFoldDB" id="A0AAE1J589"/>
<evidence type="ECO:0000256" key="6">
    <source>
        <dbReference type="ARBA" id="ARBA00022989"/>
    </source>
</evidence>
<comment type="caution">
    <text evidence="11">The sequence shown here is derived from an EMBL/GenBank/DDBJ whole genome shotgun (WGS) entry which is preliminary data.</text>
</comment>
<accession>A0AAE1J589</accession>
<evidence type="ECO:0008006" key="13">
    <source>
        <dbReference type="Google" id="ProtNLM"/>
    </source>
</evidence>
<sequence length="311" mass="35782">MGMASTAIHTFVFYLSEHPSIVGFRWSSAQYLGSTWLFLFSSIASFILLSLSLHLFLPLFLRPGRPLPLGPLPAIHSLLMSLISVTIFSGILLSAAAEIRDTRWFWRRSKTPFQWLLCFPLGTRPSGRVFFWSYVYYLSRFLHMLRTIFCILRHRKLAFFQLFNHSISTFMSFLWLEFSQSFQVLAILFTTLVYSLVYGYRFWTAIGFRRACFPFVFNCQILLLGCNLISHVGVFLLHFFKGGCNGIGAWILNSVLNCAILLLFLNFYVRMYLGKRAKIDVVDGIESKPESTSVLSLNAGREVDMPKLKLH</sequence>
<dbReference type="GO" id="GO:0030148">
    <property type="term" value="P:sphingolipid biosynthetic process"/>
    <property type="evidence" value="ECO:0007669"/>
    <property type="project" value="TreeGrafter"/>
</dbReference>
<comment type="subcellular location">
    <subcellularLocation>
        <location evidence="1">Membrane</location>
        <topology evidence="1">Multi-pass membrane protein</topology>
    </subcellularLocation>
</comment>
<dbReference type="Proteomes" id="UP001293593">
    <property type="component" value="Unassembled WGS sequence"/>
</dbReference>
<keyword evidence="9" id="KW-0275">Fatty acid biosynthesis</keyword>
<feature type="transmembrane region" description="Helical" evidence="10">
    <location>
        <begin position="36"/>
        <end position="61"/>
    </location>
</feature>
<dbReference type="Pfam" id="PF01151">
    <property type="entry name" value="ELO"/>
    <property type="match status" value="1"/>
</dbReference>
<feature type="transmembrane region" description="Helical" evidence="10">
    <location>
        <begin position="73"/>
        <end position="93"/>
    </location>
</feature>
<proteinExistence type="predicted"/>
<evidence type="ECO:0000256" key="7">
    <source>
        <dbReference type="ARBA" id="ARBA00023098"/>
    </source>
</evidence>
<name>A0AAE1J589_9FABA</name>
<evidence type="ECO:0000256" key="10">
    <source>
        <dbReference type="SAM" id="Phobius"/>
    </source>
</evidence>
<dbReference type="GO" id="GO:0019367">
    <property type="term" value="P:fatty acid elongation, saturated fatty acid"/>
    <property type="evidence" value="ECO:0007669"/>
    <property type="project" value="TreeGrafter"/>
</dbReference>
<evidence type="ECO:0000256" key="9">
    <source>
        <dbReference type="ARBA" id="ARBA00023160"/>
    </source>
</evidence>
<dbReference type="EMBL" id="JAWXYG010000009">
    <property type="protein sequence ID" value="KAK4262213.1"/>
    <property type="molecule type" value="Genomic_DNA"/>
</dbReference>
<keyword evidence="3" id="KW-0808">Transferase</keyword>
<feature type="transmembrane region" description="Helical" evidence="10">
    <location>
        <begin position="157"/>
        <end position="176"/>
    </location>
</feature>
<keyword evidence="4 10" id="KW-0812">Transmembrane</keyword>
<evidence type="ECO:0000256" key="4">
    <source>
        <dbReference type="ARBA" id="ARBA00022692"/>
    </source>
</evidence>
<reference evidence="11" key="1">
    <citation type="submission" date="2023-10" db="EMBL/GenBank/DDBJ databases">
        <title>Chromosome-level genome of the transformable northern wattle, Acacia crassicarpa.</title>
        <authorList>
            <person name="Massaro I."/>
            <person name="Sinha N.R."/>
            <person name="Poethig S."/>
            <person name="Leichty A.R."/>
        </authorList>
    </citation>
    <scope>NUCLEOTIDE SEQUENCE</scope>
    <source>
        <strain evidence="11">Acra3RX</strain>
        <tissue evidence="11">Leaf</tissue>
    </source>
</reference>
<protein>
    <recommendedName>
        <fullName evidence="13">Elongation of fatty acids protein 3-like</fullName>
    </recommendedName>
</protein>
<evidence type="ECO:0000256" key="1">
    <source>
        <dbReference type="ARBA" id="ARBA00004141"/>
    </source>
</evidence>
<evidence type="ECO:0000256" key="8">
    <source>
        <dbReference type="ARBA" id="ARBA00023136"/>
    </source>
</evidence>
<keyword evidence="12" id="KW-1185">Reference proteome</keyword>
<organism evidence="11 12">
    <name type="scientific">Acacia crassicarpa</name>
    <name type="common">northern wattle</name>
    <dbReference type="NCBI Taxonomy" id="499986"/>
    <lineage>
        <taxon>Eukaryota</taxon>
        <taxon>Viridiplantae</taxon>
        <taxon>Streptophyta</taxon>
        <taxon>Embryophyta</taxon>
        <taxon>Tracheophyta</taxon>
        <taxon>Spermatophyta</taxon>
        <taxon>Magnoliopsida</taxon>
        <taxon>eudicotyledons</taxon>
        <taxon>Gunneridae</taxon>
        <taxon>Pentapetalae</taxon>
        <taxon>rosids</taxon>
        <taxon>fabids</taxon>
        <taxon>Fabales</taxon>
        <taxon>Fabaceae</taxon>
        <taxon>Caesalpinioideae</taxon>
        <taxon>mimosoid clade</taxon>
        <taxon>Acacieae</taxon>
        <taxon>Acacia</taxon>
    </lineage>
</organism>
<evidence type="ECO:0000313" key="12">
    <source>
        <dbReference type="Proteomes" id="UP001293593"/>
    </source>
</evidence>
<keyword evidence="2" id="KW-0444">Lipid biosynthesis</keyword>
<evidence type="ECO:0000256" key="2">
    <source>
        <dbReference type="ARBA" id="ARBA00022516"/>
    </source>
</evidence>
<dbReference type="GO" id="GO:0042761">
    <property type="term" value="P:very long-chain fatty acid biosynthetic process"/>
    <property type="evidence" value="ECO:0007669"/>
    <property type="project" value="TreeGrafter"/>
</dbReference>
<keyword evidence="5" id="KW-0276">Fatty acid metabolism</keyword>
<dbReference type="InterPro" id="IPR002076">
    <property type="entry name" value="ELO_fam"/>
</dbReference>
<evidence type="ECO:0000256" key="5">
    <source>
        <dbReference type="ARBA" id="ARBA00022832"/>
    </source>
</evidence>
<keyword evidence="6 10" id="KW-1133">Transmembrane helix</keyword>
<dbReference type="PANTHER" id="PTHR11157:SF11">
    <property type="entry name" value="ELONGATION OF FATTY ACIDS PROTEIN 3-LIKE"/>
    <property type="match status" value="1"/>
</dbReference>
<evidence type="ECO:0000313" key="11">
    <source>
        <dbReference type="EMBL" id="KAK4262213.1"/>
    </source>
</evidence>
<dbReference type="GO" id="GO:0005789">
    <property type="term" value="C:endoplasmic reticulum membrane"/>
    <property type="evidence" value="ECO:0007669"/>
    <property type="project" value="TreeGrafter"/>
</dbReference>
<dbReference type="GO" id="GO:0034625">
    <property type="term" value="P:fatty acid elongation, monounsaturated fatty acid"/>
    <property type="evidence" value="ECO:0007669"/>
    <property type="project" value="TreeGrafter"/>
</dbReference>
<feature type="transmembrane region" description="Helical" evidence="10">
    <location>
        <begin position="246"/>
        <end position="269"/>
    </location>
</feature>
<evidence type="ECO:0000256" key="3">
    <source>
        <dbReference type="ARBA" id="ARBA00022679"/>
    </source>
</evidence>